<dbReference type="RefSeq" id="WP_281813260.1">
    <property type="nucleotide sequence ID" value="NZ_BRLB01000001.1"/>
</dbReference>
<protein>
    <recommendedName>
        <fullName evidence="5">SbsA Ig-like domain-containing protein</fullName>
    </recommendedName>
</protein>
<comment type="caution">
    <text evidence="3">The sequence shown here is derived from an EMBL/GenBank/DDBJ whole genome shotgun (WGS) entry which is preliminary data.</text>
</comment>
<sequence>MEKLSKFSVCLLVLVLFCSTTLVYANSEDREKPELKSVIAIDTNTVEITFNEAVDKTTAEDISNYVISELAGNTELDILSAVLDETKTKVVIVTDEQCEMVYSLEIRGVTDLAGNIIDDCQMAFVGLNLDKLNLTDVRAVTNKIVRVTFNKKINKVSAENTANYVIKDKNINKDIKVINATLDSTGCAVTLTTDEMGKYIYNVELNNIVSVSGETLNDVESNFIGVTASEEFVITKVKCSSDNTVEVTFNLEIEDYNINDMTNYEINEYNSNENIQVKKASISADGKTIVLETDILSVYLYDLKIKDISSVWGQILEPVTVSFVGNFK</sequence>
<accession>A0A9W5Y8D6</accession>
<dbReference type="Proteomes" id="UP001144256">
    <property type="component" value="Unassembled WGS sequence"/>
</dbReference>
<evidence type="ECO:0000313" key="3">
    <source>
        <dbReference type="EMBL" id="GKX28692.1"/>
    </source>
</evidence>
<dbReference type="Gene3D" id="2.60.40.1220">
    <property type="match status" value="3"/>
</dbReference>
<organism evidence="3 4">
    <name type="scientific">Vallitalea longa</name>
    <dbReference type="NCBI Taxonomy" id="2936439"/>
    <lineage>
        <taxon>Bacteria</taxon>
        <taxon>Bacillati</taxon>
        <taxon>Bacillota</taxon>
        <taxon>Clostridia</taxon>
        <taxon>Lachnospirales</taxon>
        <taxon>Vallitaleaceae</taxon>
        <taxon>Vallitalea</taxon>
    </lineage>
</organism>
<keyword evidence="1 2" id="KW-0732">Signal</keyword>
<gene>
    <name evidence="3" type="ORF">SH1V18_11720</name>
</gene>
<evidence type="ECO:0000256" key="1">
    <source>
        <dbReference type="ARBA" id="ARBA00022729"/>
    </source>
</evidence>
<name>A0A9W5Y8D6_9FIRM</name>
<proteinExistence type="predicted"/>
<keyword evidence="4" id="KW-1185">Reference proteome</keyword>
<evidence type="ECO:0008006" key="5">
    <source>
        <dbReference type="Google" id="ProtNLM"/>
    </source>
</evidence>
<feature type="chain" id="PRO_5040771091" description="SbsA Ig-like domain-containing protein" evidence="2">
    <location>
        <begin position="26"/>
        <end position="328"/>
    </location>
</feature>
<reference evidence="3" key="1">
    <citation type="submission" date="2022-06" db="EMBL/GenBank/DDBJ databases">
        <title>Vallitalea longa sp. nov., an anaerobic bacterium isolated from marine sediment.</title>
        <authorList>
            <person name="Hirano S."/>
            <person name="Terahara T."/>
            <person name="Mori K."/>
            <person name="Hamada M."/>
            <person name="Matsumoto R."/>
            <person name="Kobayashi T."/>
        </authorList>
    </citation>
    <scope>NUCLEOTIDE SEQUENCE</scope>
    <source>
        <strain evidence="3">SH18-1</strain>
    </source>
</reference>
<dbReference type="InterPro" id="IPR014755">
    <property type="entry name" value="Cu-Rt/internalin_Ig-like"/>
</dbReference>
<evidence type="ECO:0000256" key="2">
    <source>
        <dbReference type="SAM" id="SignalP"/>
    </source>
</evidence>
<dbReference type="EMBL" id="BRLB01000001">
    <property type="protein sequence ID" value="GKX28692.1"/>
    <property type="molecule type" value="Genomic_DNA"/>
</dbReference>
<dbReference type="AlphaFoldDB" id="A0A9W5Y8D6"/>
<evidence type="ECO:0000313" key="4">
    <source>
        <dbReference type="Proteomes" id="UP001144256"/>
    </source>
</evidence>
<feature type="signal peptide" evidence="2">
    <location>
        <begin position="1"/>
        <end position="25"/>
    </location>
</feature>